<keyword evidence="3" id="KW-1185">Reference proteome</keyword>
<evidence type="ECO:0000259" key="1">
    <source>
        <dbReference type="PROSITE" id="PS51186"/>
    </source>
</evidence>
<dbReference type="InterPro" id="IPR016181">
    <property type="entry name" value="Acyl_CoA_acyltransferase"/>
</dbReference>
<dbReference type="InterPro" id="IPR000182">
    <property type="entry name" value="GNAT_dom"/>
</dbReference>
<accession>A0A7G9QUI4</accession>
<dbReference type="GO" id="GO:0016747">
    <property type="term" value="F:acyltransferase activity, transferring groups other than amino-acyl groups"/>
    <property type="evidence" value="ECO:0007669"/>
    <property type="project" value="InterPro"/>
</dbReference>
<gene>
    <name evidence="2" type="ORF">H9L17_02245</name>
</gene>
<proteinExistence type="predicted"/>
<dbReference type="AlphaFoldDB" id="A0A7G9QUI4"/>
<protein>
    <submittedName>
        <fullName evidence="2">GNAT family N-acetyltransferase</fullName>
    </submittedName>
</protein>
<evidence type="ECO:0000313" key="3">
    <source>
        <dbReference type="Proteomes" id="UP000515977"/>
    </source>
</evidence>
<dbReference type="KEGG" id="tbv:H9L17_02245"/>
<dbReference type="SUPFAM" id="SSF55729">
    <property type="entry name" value="Acyl-CoA N-acyltransferases (Nat)"/>
    <property type="match status" value="1"/>
</dbReference>
<dbReference type="EMBL" id="CP060711">
    <property type="protein sequence ID" value="QNN47009.1"/>
    <property type="molecule type" value="Genomic_DNA"/>
</dbReference>
<dbReference type="PROSITE" id="PS51186">
    <property type="entry name" value="GNAT"/>
    <property type="match status" value="1"/>
</dbReference>
<dbReference type="InterPro" id="IPR051531">
    <property type="entry name" value="N-acetyltransferase"/>
</dbReference>
<evidence type="ECO:0000313" key="2">
    <source>
        <dbReference type="EMBL" id="QNN47009.1"/>
    </source>
</evidence>
<dbReference type="Gene3D" id="3.40.630.30">
    <property type="match status" value="1"/>
</dbReference>
<feature type="domain" description="N-acetyltransferase" evidence="1">
    <location>
        <begin position="39"/>
        <end position="196"/>
    </location>
</feature>
<sequence length="210" mass="23318">MLEARASRNSSPRPLSRWESGFRSKALKIDDIRIETDRLILRPPRLEDFDGFAEMQGDADAARFIGGHVGRAEAWRRFLWQPGAWLVQGFGMFAVVEKASGEWLGQIGPWKPEGWPGNEIGYAFHPRAWGKGYATEAGTAAVDWAFAHLGWDDIIHCIDPGNVASQNVAKRLGSTLKGPGKLPPPFQDVPIEVWGQTRSQWLARREGSAA</sequence>
<dbReference type="PANTHER" id="PTHR43792">
    <property type="entry name" value="GNAT FAMILY, PUTATIVE (AFU_ORTHOLOGUE AFUA_3G00765)-RELATED-RELATED"/>
    <property type="match status" value="1"/>
</dbReference>
<dbReference type="PANTHER" id="PTHR43792:SF1">
    <property type="entry name" value="N-ACETYLTRANSFERASE DOMAIN-CONTAINING PROTEIN"/>
    <property type="match status" value="1"/>
</dbReference>
<keyword evidence="2" id="KW-0808">Transferase</keyword>
<name>A0A7G9QUI4_9GAMM</name>
<organism evidence="2 3">
    <name type="scientific">Thermomonas brevis</name>
    <dbReference type="NCBI Taxonomy" id="215691"/>
    <lineage>
        <taxon>Bacteria</taxon>
        <taxon>Pseudomonadati</taxon>
        <taxon>Pseudomonadota</taxon>
        <taxon>Gammaproteobacteria</taxon>
        <taxon>Lysobacterales</taxon>
        <taxon>Lysobacteraceae</taxon>
        <taxon>Thermomonas</taxon>
    </lineage>
</organism>
<dbReference type="Proteomes" id="UP000515977">
    <property type="component" value="Chromosome"/>
</dbReference>
<dbReference type="Pfam" id="PF13302">
    <property type="entry name" value="Acetyltransf_3"/>
    <property type="match status" value="1"/>
</dbReference>
<reference evidence="2 3" key="1">
    <citation type="submission" date="2020-08" db="EMBL/GenBank/DDBJ databases">
        <title>Genome sequence of Thermomonas brevis KACC 16975T.</title>
        <authorList>
            <person name="Hyun D.-W."/>
            <person name="Bae J.-W."/>
        </authorList>
    </citation>
    <scope>NUCLEOTIDE SEQUENCE [LARGE SCALE GENOMIC DNA]</scope>
    <source>
        <strain evidence="2 3">KACC 16975</strain>
    </source>
</reference>